<sequence length="47" mass="5487">MKSNLQILPTETRILKISKFEKLTFCKTEFLGEEEVLLTVCLQLQTK</sequence>
<gene>
    <name evidence="1" type="ORF">CAMSH0001_2008</name>
</gene>
<dbReference type="Proteomes" id="UP000003107">
    <property type="component" value="Unassembled WGS sequence"/>
</dbReference>
<dbReference type="AlphaFoldDB" id="C6REB6"/>
<dbReference type="EMBL" id="ACVQ01000013">
    <property type="protein sequence ID" value="EET80292.1"/>
    <property type="molecule type" value="Genomic_DNA"/>
</dbReference>
<evidence type="ECO:0000313" key="2">
    <source>
        <dbReference type="Proteomes" id="UP000003107"/>
    </source>
</evidence>
<accession>C6REB6</accession>
<protein>
    <submittedName>
        <fullName evidence="1">Uncharacterized protein</fullName>
    </submittedName>
</protein>
<organism evidence="1 2">
    <name type="scientific">Campylobacter showae RM3277</name>
    <dbReference type="NCBI Taxonomy" id="553219"/>
    <lineage>
        <taxon>Bacteria</taxon>
        <taxon>Pseudomonadati</taxon>
        <taxon>Campylobacterota</taxon>
        <taxon>Epsilonproteobacteria</taxon>
        <taxon>Campylobacterales</taxon>
        <taxon>Campylobacteraceae</taxon>
        <taxon>Campylobacter</taxon>
    </lineage>
</organism>
<evidence type="ECO:0000313" key="1">
    <source>
        <dbReference type="EMBL" id="EET80292.1"/>
    </source>
</evidence>
<proteinExistence type="predicted"/>
<keyword evidence="2" id="KW-1185">Reference proteome</keyword>
<dbReference type="STRING" id="553219.CAMSH0001_2008"/>
<name>C6REB6_9BACT</name>
<comment type="caution">
    <text evidence="1">The sequence shown here is derived from an EMBL/GenBank/DDBJ whole genome shotgun (WGS) entry which is preliminary data.</text>
</comment>
<reference evidence="1 2" key="1">
    <citation type="submission" date="2009-07" db="EMBL/GenBank/DDBJ databases">
        <authorList>
            <person name="Madupu R."/>
            <person name="Sebastian Y."/>
            <person name="Durkin A.S."/>
            <person name="Torralba M."/>
            <person name="Methe B."/>
            <person name="Sutton G.G."/>
            <person name="Strausberg R.L."/>
            <person name="Nelson K.E."/>
        </authorList>
    </citation>
    <scope>NUCLEOTIDE SEQUENCE [LARGE SCALE GENOMIC DNA]</scope>
    <source>
        <strain evidence="1 2">RM3277</strain>
    </source>
</reference>